<dbReference type="Proteomes" id="UP000281406">
    <property type="component" value="Unassembled WGS sequence"/>
</dbReference>
<accession>A0A3N0Y5F9</accession>
<dbReference type="InterPro" id="IPR053358">
    <property type="entry name" value="Diff-assoc_signaling"/>
</dbReference>
<dbReference type="PANTHER" id="PTHR34261">
    <property type="entry name" value="APC REGULATOR OF WNT-SIGNALING PATHWAY-RELATED"/>
    <property type="match status" value="1"/>
</dbReference>
<gene>
    <name evidence="1" type="ORF">DPX16_0212</name>
</gene>
<sequence>MCEEDCKLVGHEYKCKSTDKDGNKLSMYCSPETKKDYLGRGCGQCGRGEGGYYYCKPGPFSWGYCGLVTDRNIYYGSKTGAMCYDNCYQVDHDHFWCDTAQGKDYCSPLLYRDYKGKHCREDSPCGKRDRNYNWCYLEEGGWGYCGPVEPKMFLHRSKKDQFCVDECQYHESGDYYWCHTADSWDYCSPDVDVTYRDKPCRSDHSCGLHGESYNWCWTSGSDYDYCGPVDSVKCFYGTSQNRNRGHLNDRKLICAQVDRANKKIITFTVEPASFDIADGSQWKSEAQSLIRRWDNAYLVDKAHSNLIYSENLHINMEGIIKLNNQSYYYLQIHVKQGPSRSTTVSQIIVPRGIPENYMRRAFLESFRHRARVFVEAESDGSVAQINPVIIYSKSGL</sequence>
<evidence type="ECO:0000313" key="1">
    <source>
        <dbReference type="EMBL" id="ROL41324.1"/>
    </source>
</evidence>
<evidence type="ECO:0000313" key="2">
    <source>
        <dbReference type="Proteomes" id="UP000281406"/>
    </source>
</evidence>
<dbReference type="PANTHER" id="PTHR34261:SF1">
    <property type="entry name" value="TUBULIN POLYMERIZATION-PROMOTING PROTEIN"/>
    <property type="match status" value="1"/>
</dbReference>
<keyword evidence="2" id="KW-1185">Reference proteome</keyword>
<name>A0A3N0Y5F9_ANAGA</name>
<protein>
    <submittedName>
        <fullName evidence="1">Uncharacterized protein</fullName>
    </submittedName>
</protein>
<reference evidence="1 2" key="1">
    <citation type="submission" date="2018-10" db="EMBL/GenBank/DDBJ databases">
        <title>Genome assembly for a Yunnan-Guizhou Plateau 3E fish, Anabarilius grahami (Regan), and its evolutionary and genetic applications.</title>
        <authorList>
            <person name="Jiang W."/>
        </authorList>
    </citation>
    <scope>NUCLEOTIDE SEQUENCE [LARGE SCALE GENOMIC DNA]</scope>
    <source>
        <strain evidence="1">AG-KIZ</strain>
        <tissue evidence="1">Muscle</tissue>
    </source>
</reference>
<dbReference type="OrthoDB" id="8913316at2759"/>
<comment type="caution">
    <text evidence="1">The sequence shown here is derived from an EMBL/GenBank/DDBJ whole genome shotgun (WGS) entry which is preliminary data.</text>
</comment>
<proteinExistence type="predicted"/>
<dbReference type="AlphaFoldDB" id="A0A3N0Y5F9"/>
<dbReference type="EMBL" id="RJVU01051681">
    <property type="protein sequence ID" value="ROL41324.1"/>
    <property type="molecule type" value="Genomic_DNA"/>
</dbReference>
<organism evidence="1 2">
    <name type="scientific">Anabarilius grahami</name>
    <name type="common">Kanglang fish</name>
    <name type="synonym">Barilius grahami</name>
    <dbReference type="NCBI Taxonomy" id="495550"/>
    <lineage>
        <taxon>Eukaryota</taxon>
        <taxon>Metazoa</taxon>
        <taxon>Chordata</taxon>
        <taxon>Craniata</taxon>
        <taxon>Vertebrata</taxon>
        <taxon>Euteleostomi</taxon>
        <taxon>Actinopterygii</taxon>
        <taxon>Neopterygii</taxon>
        <taxon>Teleostei</taxon>
        <taxon>Ostariophysi</taxon>
        <taxon>Cypriniformes</taxon>
        <taxon>Xenocyprididae</taxon>
        <taxon>Xenocypridinae</taxon>
        <taxon>Xenocypridinae incertae sedis</taxon>
        <taxon>Anabarilius</taxon>
    </lineage>
</organism>